<dbReference type="GeneID" id="37017998"/>
<name>A0A316VNQ0_9BASI</name>
<gene>
    <name evidence="2" type="ORF">FA14DRAFT_117143</name>
</gene>
<feature type="compositionally biased region" description="Low complexity" evidence="1">
    <location>
        <begin position="280"/>
        <end position="293"/>
    </location>
</feature>
<dbReference type="PANTHER" id="PTHR12507">
    <property type="entry name" value="REDUCED GROWTH PHENOTYPE 1 RGP1, YEAST -RELATED"/>
    <property type="match status" value="1"/>
</dbReference>
<protein>
    <submittedName>
        <fullName evidence="2">Rgp1-domain-containing protein</fullName>
    </submittedName>
</protein>
<evidence type="ECO:0000256" key="1">
    <source>
        <dbReference type="SAM" id="MobiDB-lite"/>
    </source>
</evidence>
<evidence type="ECO:0000313" key="3">
    <source>
        <dbReference type="Proteomes" id="UP000245771"/>
    </source>
</evidence>
<reference evidence="2 3" key="1">
    <citation type="journal article" date="2018" name="Mol. Biol. Evol.">
        <title>Broad Genomic Sampling Reveals a Smut Pathogenic Ancestry of the Fungal Clade Ustilaginomycotina.</title>
        <authorList>
            <person name="Kijpornyongpan T."/>
            <person name="Mondo S.J."/>
            <person name="Barry K."/>
            <person name="Sandor L."/>
            <person name="Lee J."/>
            <person name="Lipzen A."/>
            <person name="Pangilinan J."/>
            <person name="LaButti K."/>
            <person name="Hainaut M."/>
            <person name="Henrissat B."/>
            <person name="Grigoriev I.V."/>
            <person name="Spatafora J.W."/>
            <person name="Aime M.C."/>
        </authorList>
    </citation>
    <scope>NUCLEOTIDE SEQUENCE [LARGE SCALE GENOMIC DNA]</scope>
    <source>
        <strain evidence="2 3">MCA 3882</strain>
    </source>
</reference>
<dbReference type="AlphaFoldDB" id="A0A316VNQ0"/>
<feature type="compositionally biased region" description="Low complexity" evidence="1">
    <location>
        <begin position="233"/>
        <end position="246"/>
    </location>
</feature>
<dbReference type="Pfam" id="PF08737">
    <property type="entry name" value="Rgp1"/>
    <property type="match status" value="1"/>
</dbReference>
<organism evidence="2 3">
    <name type="scientific">Meira miltonrushii</name>
    <dbReference type="NCBI Taxonomy" id="1280837"/>
    <lineage>
        <taxon>Eukaryota</taxon>
        <taxon>Fungi</taxon>
        <taxon>Dikarya</taxon>
        <taxon>Basidiomycota</taxon>
        <taxon>Ustilaginomycotina</taxon>
        <taxon>Exobasidiomycetes</taxon>
        <taxon>Exobasidiales</taxon>
        <taxon>Brachybasidiaceae</taxon>
        <taxon>Meira</taxon>
    </lineage>
</organism>
<dbReference type="EMBL" id="KZ819602">
    <property type="protein sequence ID" value="PWN37145.1"/>
    <property type="molecule type" value="Genomic_DNA"/>
</dbReference>
<dbReference type="OrthoDB" id="1918at2759"/>
<proteinExistence type="predicted"/>
<accession>A0A316VNQ0</accession>
<feature type="compositionally biased region" description="Polar residues" evidence="1">
    <location>
        <begin position="162"/>
        <end position="174"/>
    </location>
</feature>
<dbReference type="STRING" id="1280837.A0A316VNQ0"/>
<feature type="compositionally biased region" description="Polar residues" evidence="1">
    <location>
        <begin position="294"/>
        <end position="304"/>
    </location>
</feature>
<dbReference type="InterPro" id="IPR014848">
    <property type="entry name" value="Rgp1"/>
</dbReference>
<dbReference type="RefSeq" id="XP_025357447.1">
    <property type="nucleotide sequence ID" value="XM_025496217.1"/>
</dbReference>
<keyword evidence="3" id="KW-1185">Reference proteome</keyword>
<feature type="region of interest" description="Disordered" evidence="1">
    <location>
        <begin position="162"/>
        <end position="185"/>
    </location>
</feature>
<evidence type="ECO:0000313" key="2">
    <source>
        <dbReference type="EMBL" id="PWN37145.1"/>
    </source>
</evidence>
<sequence length="894" mass="96411">MATTTKVSTGSYLQIAVEPAQSSFFAGEDFACTITFTNTRIPVPQTQPLPSRSTFESTGLGVEENKQRSVSFNPAHTVLSPLSALPSSRRFHRKSQSVDIRTFARRNQLERGNAEEGEASDERYYRSLILNDGEEDELSQMHAQEFLQALPRRQGLIGKNFRNQSASNSLQSTPKFPDISTPPMKRHNKAFSVATPGSREYAEHLGKGVPSIQTQFASPRIPSHHVNIEASTPSPAGSRAVSSSSRRVSDVIKPTHPHSRKKSVAQVQAEDLSATFELDGTSPGSNTPNGPSSLLNTPRQSLDLRNNRPGGEGFYGLGENSTMESVLREDFTQYSKMGPNGTPISPHASSSDIETVLWTFAQFGGHFQVDESLVKPGEFEQVKQRLAGLGGAGGLSTSSFGAIGQLGPAAIGGGELGAAVDALEGEERKASEGWGSYLRNVLSSGGGSKNATMGAAHRRSGSTLLDTRQKTMASRSIPVLSNPPSMVAVDLELAPGQSRSYTFRVPLPPDLPPSYVGKAISFSYTLTLGTNRLGRNKRGMMEQKSRLVRIPMRVYNHVNISGMTTFYDLTNPIINKRDEAIVKSEEMDIDDTALFDSLSKIEDQKASTGEARRKRRSSRADAIADKALLSYADELLSTCKDENEPSDDDVPTDVEVATLMAQKQRMHDLAVELLSRNSQKVSYDISKDGRVAAILTLVKSKYRLGDTITGVVTINAADSIARVVRIAAFLESHEEIESTLATLPSGRSQKITKTVHSSFHDSTLDAGQACFSLPIPSGATPNFDTSAVRLVWTVRLAFLTSSNVRTSIADSDGNVTISERSKPAPHLIPGPDDGYAAYHRALRAAPSLAGPFVGAAPSDDQSAEAKLEVVECAVPLTVLPHSTRFTVGEVGFMA</sequence>
<dbReference type="InParanoid" id="A0A316VNQ0"/>
<feature type="region of interest" description="Disordered" evidence="1">
    <location>
        <begin position="225"/>
        <end position="318"/>
    </location>
</feature>
<dbReference type="Proteomes" id="UP000245771">
    <property type="component" value="Unassembled WGS sequence"/>
</dbReference>